<dbReference type="EMBL" id="MWWV01000009">
    <property type="protein sequence ID" value="OZG57292.1"/>
    <property type="molecule type" value="Genomic_DNA"/>
</dbReference>
<feature type="compositionally biased region" description="Gly residues" evidence="1">
    <location>
        <begin position="22"/>
        <end position="33"/>
    </location>
</feature>
<sequence>MTVYHAGDYRKHSRRGSHRGKGGAGGNGGNGGGKLDRNGRVSLGPWNPLCAIAGVLAVLSGCATAARAIAPARMPELFAGIPVNALIILTVALAVITLILVIVARRVAHKAGVGHGIASTWGIIALVLSLMLAGCGWAANTLFPQGVVEEKVLDAAPIDDPKAMEADLDKVFGTCTSGWQGMDASSYPGVKSVEMCSDTRVVFAVFDNDTSVGIYKAPIASKAREVLAQYQDQAGNAKYSMLAGKRWVLVGEQKGTETLQKTWGGAISNIE</sequence>
<dbReference type="RefSeq" id="WP_094664004.1">
    <property type="nucleotide sequence ID" value="NZ_MWWV01000009.1"/>
</dbReference>
<evidence type="ECO:0000256" key="1">
    <source>
        <dbReference type="SAM" id="MobiDB-lite"/>
    </source>
</evidence>
<dbReference type="Proteomes" id="UP000216444">
    <property type="component" value="Unassembled WGS sequence"/>
</dbReference>
<feature type="region of interest" description="Disordered" evidence="1">
    <location>
        <begin position="1"/>
        <end position="33"/>
    </location>
</feature>
<feature type="transmembrane region" description="Helical" evidence="2">
    <location>
        <begin position="81"/>
        <end position="104"/>
    </location>
</feature>
<name>A0A261FDT9_9BIFI</name>
<evidence type="ECO:0008006" key="5">
    <source>
        <dbReference type="Google" id="ProtNLM"/>
    </source>
</evidence>
<feature type="compositionally biased region" description="Basic residues" evidence="1">
    <location>
        <begin position="11"/>
        <end position="21"/>
    </location>
</feature>
<evidence type="ECO:0000256" key="2">
    <source>
        <dbReference type="SAM" id="Phobius"/>
    </source>
</evidence>
<gene>
    <name evidence="3" type="ORF">BTIS_1386</name>
</gene>
<evidence type="ECO:0000313" key="3">
    <source>
        <dbReference type="EMBL" id="OZG57292.1"/>
    </source>
</evidence>
<protein>
    <recommendedName>
        <fullName evidence="5">DUF1109 domain-containing protein</fullName>
    </recommendedName>
</protein>
<evidence type="ECO:0000313" key="4">
    <source>
        <dbReference type="Proteomes" id="UP000216444"/>
    </source>
</evidence>
<accession>A0A261FDT9</accession>
<keyword evidence="2" id="KW-0812">Transmembrane</keyword>
<feature type="transmembrane region" description="Helical" evidence="2">
    <location>
        <begin position="46"/>
        <end position="69"/>
    </location>
</feature>
<feature type="transmembrane region" description="Helical" evidence="2">
    <location>
        <begin position="116"/>
        <end position="139"/>
    </location>
</feature>
<keyword evidence="4" id="KW-1185">Reference proteome</keyword>
<keyword evidence="2" id="KW-0472">Membrane</keyword>
<reference evidence="3 4" key="1">
    <citation type="journal article" date="2017" name="BMC Genomics">
        <title>Comparative genomic and phylogenomic analyses of the Bifidobacteriaceae family.</title>
        <authorList>
            <person name="Lugli G.A."/>
            <person name="Milani C."/>
            <person name="Turroni F."/>
            <person name="Duranti S."/>
            <person name="Mancabelli L."/>
            <person name="Mangifesta M."/>
            <person name="Ferrario C."/>
            <person name="Modesto M."/>
            <person name="Mattarelli P."/>
            <person name="Jiri K."/>
            <person name="van Sinderen D."/>
            <person name="Ventura M."/>
        </authorList>
    </citation>
    <scope>NUCLEOTIDE SEQUENCE [LARGE SCALE GENOMIC DNA]</scope>
    <source>
        <strain evidence="3 4">DSM 100201</strain>
    </source>
</reference>
<keyword evidence="2" id="KW-1133">Transmembrane helix</keyword>
<organism evidence="3 4">
    <name type="scientific">Bifidobacterium tissieri</name>
    <dbReference type="NCBI Taxonomy" id="1630162"/>
    <lineage>
        <taxon>Bacteria</taxon>
        <taxon>Bacillati</taxon>
        <taxon>Actinomycetota</taxon>
        <taxon>Actinomycetes</taxon>
        <taxon>Bifidobacteriales</taxon>
        <taxon>Bifidobacteriaceae</taxon>
        <taxon>Bifidobacterium</taxon>
    </lineage>
</organism>
<comment type="caution">
    <text evidence="3">The sequence shown here is derived from an EMBL/GenBank/DDBJ whole genome shotgun (WGS) entry which is preliminary data.</text>
</comment>
<dbReference type="AlphaFoldDB" id="A0A261FDT9"/>
<proteinExistence type="predicted"/>